<organism evidence="3 4">
    <name type="scientific">Phialemonium thermophilum</name>
    <dbReference type="NCBI Taxonomy" id="223376"/>
    <lineage>
        <taxon>Eukaryota</taxon>
        <taxon>Fungi</taxon>
        <taxon>Dikarya</taxon>
        <taxon>Ascomycota</taxon>
        <taxon>Pezizomycotina</taxon>
        <taxon>Sordariomycetes</taxon>
        <taxon>Sordariomycetidae</taxon>
        <taxon>Cephalothecales</taxon>
        <taxon>Cephalothecaceae</taxon>
        <taxon>Phialemonium</taxon>
    </lineage>
</organism>
<dbReference type="PANTHER" id="PTHR23389:SF21">
    <property type="entry name" value="ATPASE FAMILY AAA DOMAIN-CONTAINING PROTEIN 5"/>
    <property type="match status" value="1"/>
</dbReference>
<dbReference type="SMART" id="SM00382">
    <property type="entry name" value="AAA"/>
    <property type="match status" value="1"/>
</dbReference>
<dbReference type="SUPFAM" id="SSF52540">
    <property type="entry name" value="P-loop containing nucleoside triphosphate hydrolases"/>
    <property type="match status" value="1"/>
</dbReference>
<evidence type="ECO:0000259" key="2">
    <source>
        <dbReference type="SMART" id="SM00382"/>
    </source>
</evidence>
<dbReference type="PANTHER" id="PTHR23389">
    <property type="entry name" value="CHROMOSOME TRANSMISSION FIDELITY FACTOR 18"/>
    <property type="match status" value="1"/>
</dbReference>
<dbReference type="EMBL" id="JAZHXJ010000051">
    <property type="protein sequence ID" value="KAL1878578.1"/>
    <property type="molecule type" value="Genomic_DNA"/>
</dbReference>
<name>A0ABR3XSK2_9PEZI</name>
<gene>
    <name evidence="3" type="ORF">VTK73DRAFT_7756</name>
</gene>
<dbReference type="Gene3D" id="3.40.50.300">
    <property type="entry name" value="P-loop containing nucleotide triphosphate hydrolases"/>
    <property type="match status" value="1"/>
</dbReference>
<feature type="domain" description="AAA+ ATPase" evidence="2">
    <location>
        <begin position="201"/>
        <end position="390"/>
    </location>
</feature>
<feature type="region of interest" description="Disordered" evidence="1">
    <location>
        <begin position="797"/>
        <end position="828"/>
    </location>
</feature>
<evidence type="ECO:0000313" key="4">
    <source>
        <dbReference type="Proteomes" id="UP001586593"/>
    </source>
</evidence>
<dbReference type="Proteomes" id="UP001586593">
    <property type="component" value="Unassembled WGS sequence"/>
</dbReference>
<evidence type="ECO:0000256" key="1">
    <source>
        <dbReference type="SAM" id="MobiDB-lite"/>
    </source>
</evidence>
<dbReference type="InterPro" id="IPR027417">
    <property type="entry name" value="P-loop_NTPase"/>
</dbReference>
<dbReference type="InterPro" id="IPR003593">
    <property type="entry name" value="AAA+_ATPase"/>
</dbReference>
<feature type="compositionally biased region" description="Basic and acidic residues" evidence="1">
    <location>
        <begin position="816"/>
        <end position="828"/>
    </location>
</feature>
<dbReference type="InterPro" id="IPR003959">
    <property type="entry name" value="ATPase_AAA_core"/>
</dbReference>
<evidence type="ECO:0000313" key="3">
    <source>
        <dbReference type="EMBL" id="KAL1878578.1"/>
    </source>
</evidence>
<keyword evidence="4" id="KW-1185">Reference proteome</keyword>
<protein>
    <recommendedName>
        <fullName evidence="2">AAA+ ATPase domain-containing protein</fullName>
    </recommendedName>
</protein>
<comment type="caution">
    <text evidence="3">The sequence shown here is derived from an EMBL/GenBank/DDBJ whole genome shotgun (WGS) entry which is preliminary data.</text>
</comment>
<proteinExistence type="predicted"/>
<accession>A0ABR3XSK2</accession>
<feature type="region of interest" description="Disordered" evidence="1">
    <location>
        <begin position="120"/>
        <end position="139"/>
    </location>
</feature>
<sequence>MDGISPPPSTIRLPHRYFESGSKLQQRILPELRCSNRRKFDGNGNRSMEVEAVEHPPQLIRLFRSIRSELPAVDRSECETVSWAQKYCPISAAEVLQQGREAFMLKEWLQRLMVQAVDTGSGESGERKRLGSAKRLNSTKKRKKQLGDFIVSSGEEDDGYDELSEGEGDWGASGVHGIVKKTVVRSGDLRAMESKSPPYRLANTVVISGPHGSGKTAAVYAVAKELGFEVFEINSGSRRSGKDVLERIGDMTQNHLVSNQHSSVPGSGEDAADAIQEDDIAKEIKAGKQQTMGSFFSSKRASHLQKPTTGVLAGAAHTTAKKDVPKGQKQSLILLDEADILYEEDKQFWTTVTNLIAQSKRPFVMTCNDEALLPLQNLTLHGIFRFSHPPIDLAVDRLVLIAANEGHALRRVAVEALYESRNRDLRAATMDLNYWCQIGVGDRRGGFDWFYLRWPKGIDLDENKEVVRVVSGDTYQEGMNWVGHDHAVDSASDPRCVEDELLQQIRDFWDVDTSSWQLTTGVSAWAESVEDIARDPGGRLACLDAYHKFAEAMSASDIGSCRSWSKFKLDPIDPTLPKLASRVRDDYILGLQLLEAEPAIHYDPTLSSLPYTLRSMARQVLNLSTSPFSHAVVPELGPLTEDRVVSIIGHHFTSTPEDAPAVSRIDFALAFDPIAASDSPQYFSALTYLDPSVFDRTLELITLDVAPYVRSIVAYDVELQKRRSRLSSLLSEGGRKTANAKRMRTTRAAYSALEGGSRSTTRGERWFKADLNPYLVSKTAGQGWTQLVLETISARMAEEAEEGDQSRHGRRRRKEMRNVLKNDSDDEA</sequence>
<dbReference type="Pfam" id="PF00004">
    <property type="entry name" value="AAA"/>
    <property type="match status" value="1"/>
</dbReference>
<reference evidence="3 4" key="1">
    <citation type="journal article" date="2024" name="Commun. Biol.">
        <title>Comparative genomic analysis of thermophilic fungi reveals convergent evolutionary adaptations and gene losses.</title>
        <authorList>
            <person name="Steindorff A.S."/>
            <person name="Aguilar-Pontes M.V."/>
            <person name="Robinson A.J."/>
            <person name="Andreopoulos B."/>
            <person name="LaButti K."/>
            <person name="Kuo A."/>
            <person name="Mondo S."/>
            <person name="Riley R."/>
            <person name="Otillar R."/>
            <person name="Haridas S."/>
            <person name="Lipzen A."/>
            <person name="Grimwood J."/>
            <person name="Schmutz J."/>
            <person name="Clum A."/>
            <person name="Reid I.D."/>
            <person name="Moisan M.C."/>
            <person name="Butler G."/>
            <person name="Nguyen T.T.M."/>
            <person name="Dewar K."/>
            <person name="Conant G."/>
            <person name="Drula E."/>
            <person name="Henrissat B."/>
            <person name="Hansel C."/>
            <person name="Singer S."/>
            <person name="Hutchinson M.I."/>
            <person name="de Vries R.P."/>
            <person name="Natvig D.O."/>
            <person name="Powell A.J."/>
            <person name="Tsang A."/>
            <person name="Grigoriev I.V."/>
        </authorList>
    </citation>
    <scope>NUCLEOTIDE SEQUENCE [LARGE SCALE GENOMIC DNA]</scope>
    <source>
        <strain evidence="3 4">ATCC 24622</strain>
    </source>
</reference>